<dbReference type="PANTHER" id="PTHR21262:SF36">
    <property type="entry name" value="BIFUNCTIONAL (P)PPGPP SYNTHASE_HYDROLASE SPOT"/>
    <property type="match status" value="1"/>
</dbReference>
<comment type="catalytic activity">
    <reaction evidence="3">
        <text>GTP + ATP = guanosine 3'-diphosphate 5'-triphosphate + AMP</text>
        <dbReference type="Rhea" id="RHEA:22088"/>
        <dbReference type="ChEBI" id="CHEBI:30616"/>
        <dbReference type="ChEBI" id="CHEBI:37565"/>
        <dbReference type="ChEBI" id="CHEBI:142410"/>
        <dbReference type="ChEBI" id="CHEBI:456215"/>
        <dbReference type="EC" id="2.7.6.5"/>
    </reaction>
</comment>
<dbReference type="Gene3D" id="1.10.3210.10">
    <property type="entry name" value="Hypothetical protein af1432"/>
    <property type="match status" value="1"/>
</dbReference>
<organism evidence="5 6">
    <name type="scientific">Candidatus Fonsibacter lacus</name>
    <dbReference type="NCBI Taxonomy" id="2576439"/>
    <lineage>
        <taxon>Bacteria</taxon>
        <taxon>Pseudomonadati</taxon>
        <taxon>Pseudomonadota</taxon>
        <taxon>Alphaproteobacteria</taxon>
        <taxon>Candidatus Pelagibacterales</taxon>
        <taxon>Candidatus Pelagibacterales incertae sedis</taxon>
        <taxon>Candidatus Fonsibacter</taxon>
    </lineage>
</organism>
<dbReference type="GO" id="GO:0015969">
    <property type="term" value="P:guanosine tetraphosphate metabolic process"/>
    <property type="evidence" value="ECO:0007669"/>
    <property type="project" value="InterPro"/>
</dbReference>
<dbReference type="EC" id="2.7.6.5" evidence="2"/>
<comment type="caution">
    <text evidence="5">The sequence shown here is derived from an EMBL/GenBank/DDBJ whole genome shotgun (WGS) entry which is preliminary data.</text>
</comment>
<dbReference type="GO" id="GO:0042594">
    <property type="term" value="P:response to starvation"/>
    <property type="evidence" value="ECO:0007669"/>
    <property type="project" value="TreeGrafter"/>
</dbReference>
<evidence type="ECO:0000313" key="6">
    <source>
        <dbReference type="Proteomes" id="UP000747791"/>
    </source>
</evidence>
<evidence type="ECO:0000256" key="3">
    <source>
        <dbReference type="ARBA" id="ARBA00048244"/>
    </source>
</evidence>
<dbReference type="InterPro" id="IPR007685">
    <property type="entry name" value="RelA_SpoT"/>
</dbReference>
<dbReference type="InterPro" id="IPR043519">
    <property type="entry name" value="NT_sf"/>
</dbReference>
<dbReference type="Gene3D" id="3.30.460.10">
    <property type="entry name" value="Beta Polymerase, domain 2"/>
    <property type="match status" value="1"/>
</dbReference>
<dbReference type="CDD" id="cd00077">
    <property type="entry name" value="HDc"/>
    <property type="match status" value="1"/>
</dbReference>
<dbReference type="PROSITE" id="PS51831">
    <property type="entry name" value="HD"/>
    <property type="match status" value="1"/>
</dbReference>
<dbReference type="SUPFAM" id="SSF81301">
    <property type="entry name" value="Nucleotidyltransferase"/>
    <property type="match status" value="1"/>
</dbReference>
<dbReference type="GO" id="GO:0005886">
    <property type="term" value="C:plasma membrane"/>
    <property type="evidence" value="ECO:0007669"/>
    <property type="project" value="TreeGrafter"/>
</dbReference>
<dbReference type="AlphaFoldDB" id="A0A966HQN5"/>
<evidence type="ECO:0000256" key="1">
    <source>
        <dbReference type="ARBA" id="ARBA00007476"/>
    </source>
</evidence>
<reference evidence="5" key="1">
    <citation type="submission" date="2018-10" db="EMBL/GenBank/DDBJ databases">
        <title>Iterative Subtractive Binning of Freshwater Chronoseries Metagenomes Recovers Nearly Complete Genomes from over Four Hundred Novel Species.</title>
        <authorList>
            <person name="Rodriguez-R L.M."/>
            <person name="Tsementzi D."/>
            <person name="Luo C."/>
            <person name="Konstantinidis K.T."/>
        </authorList>
    </citation>
    <scope>NUCLEOTIDE SEQUENCE</scope>
    <source>
        <strain evidence="5">WB8_2A_004</strain>
    </source>
</reference>
<comment type="similarity">
    <text evidence="1">Belongs to the RelA/SpoT family.</text>
</comment>
<feature type="domain" description="HD" evidence="4">
    <location>
        <begin position="45"/>
        <end position="144"/>
    </location>
</feature>
<proteinExistence type="inferred from homology"/>
<sequence>MLNQQELLEKVKVYNNFIDENVVKKAYNFAFDVHKNQKRLSGDPYISHPIAVAAILCDLKVDTATITTALLHDTIEDTEATYSEVNKLFGKEIADLVEGVTKISRLEDKSKEYSVAENFRKLILATSKDIRVLLVKLADRLHNMRTISNISNPDKRLRIAKETMEIYSPLAERMGMHSFRDELEDLAFNVLNPEARKLITDRLTLNKESLGITFSDISKKILKLLEEKGIKAKVTGREKTPFSIWRKIQSKRISLEQITDIVGFRVILDNVDMCYRTLGIFHTEWSMVPGRFK</sequence>
<evidence type="ECO:0000259" key="4">
    <source>
        <dbReference type="PROSITE" id="PS51831"/>
    </source>
</evidence>
<dbReference type="SMART" id="SM00954">
    <property type="entry name" value="RelA_SpoT"/>
    <property type="match status" value="1"/>
</dbReference>
<dbReference type="Proteomes" id="UP000747791">
    <property type="component" value="Unassembled WGS sequence"/>
</dbReference>
<dbReference type="GO" id="GO:0008893">
    <property type="term" value="F:guanosine-3',5'-bis(diphosphate) 3'-diphosphatase activity"/>
    <property type="evidence" value="ECO:0007669"/>
    <property type="project" value="TreeGrafter"/>
</dbReference>
<dbReference type="FunFam" id="1.10.3210.10:FF:000001">
    <property type="entry name" value="GTP pyrophosphokinase RelA"/>
    <property type="match status" value="1"/>
</dbReference>
<dbReference type="CDD" id="cd05399">
    <property type="entry name" value="NT_Rel-Spo_like"/>
    <property type="match status" value="1"/>
</dbReference>
<dbReference type="SMART" id="SM00471">
    <property type="entry name" value="HDc"/>
    <property type="match status" value="1"/>
</dbReference>
<dbReference type="InterPro" id="IPR006674">
    <property type="entry name" value="HD_domain"/>
</dbReference>
<dbReference type="SUPFAM" id="SSF109604">
    <property type="entry name" value="HD-domain/PDEase-like"/>
    <property type="match status" value="1"/>
</dbReference>
<dbReference type="PANTHER" id="PTHR21262">
    <property type="entry name" value="GUANOSINE-3',5'-BIS DIPHOSPHATE 3'-PYROPHOSPHOHYDROLASE"/>
    <property type="match status" value="1"/>
</dbReference>
<evidence type="ECO:0000256" key="2">
    <source>
        <dbReference type="ARBA" id="ARBA00013251"/>
    </source>
</evidence>
<evidence type="ECO:0000313" key="5">
    <source>
        <dbReference type="EMBL" id="NCU53410.1"/>
    </source>
</evidence>
<accession>A0A966HQN5</accession>
<dbReference type="Pfam" id="PF13328">
    <property type="entry name" value="HD_4"/>
    <property type="match status" value="1"/>
</dbReference>
<dbReference type="Pfam" id="PF04607">
    <property type="entry name" value="RelA_SpoT"/>
    <property type="match status" value="1"/>
</dbReference>
<dbReference type="EMBL" id="RGOB01000127">
    <property type="protein sequence ID" value="NCU53410.1"/>
    <property type="molecule type" value="Genomic_DNA"/>
</dbReference>
<dbReference type="InterPro" id="IPR003607">
    <property type="entry name" value="HD/PDEase_dom"/>
</dbReference>
<name>A0A966HQN5_9PROT</name>
<feature type="non-terminal residue" evidence="5">
    <location>
        <position position="293"/>
    </location>
</feature>
<dbReference type="GO" id="GO:0008728">
    <property type="term" value="F:GTP diphosphokinase activity"/>
    <property type="evidence" value="ECO:0007669"/>
    <property type="project" value="UniProtKB-EC"/>
</dbReference>
<protein>
    <recommendedName>
        <fullName evidence="2">GTP diphosphokinase</fullName>
        <ecNumber evidence="2">2.7.6.5</ecNumber>
    </recommendedName>
</protein>
<gene>
    <name evidence="5" type="ORF">EBX74_03825</name>
</gene>